<dbReference type="RefSeq" id="WP_169268577.1">
    <property type="nucleotide sequence ID" value="NZ_CAWOXK010000001.1"/>
</dbReference>
<reference evidence="2 3" key="1">
    <citation type="submission" date="2018-06" db="EMBL/GenBank/DDBJ databases">
        <title>Comparative genomics of Brasilonema spp. strains.</title>
        <authorList>
            <person name="Alvarenga D.O."/>
            <person name="Fiore M.F."/>
            <person name="Varani A.M."/>
        </authorList>
    </citation>
    <scope>NUCLEOTIDE SEQUENCE [LARGE SCALE GENOMIC DNA]</scope>
    <source>
        <strain evidence="2 3">CENA114</strain>
    </source>
</reference>
<keyword evidence="3" id="KW-1185">Reference proteome</keyword>
<keyword evidence="1" id="KW-0812">Transmembrane</keyword>
<accession>A0A856MEX1</accession>
<dbReference type="AlphaFoldDB" id="A0A856MEX1"/>
<feature type="transmembrane region" description="Helical" evidence="1">
    <location>
        <begin position="257"/>
        <end position="277"/>
    </location>
</feature>
<evidence type="ECO:0000313" key="3">
    <source>
        <dbReference type="Proteomes" id="UP000503129"/>
    </source>
</evidence>
<proteinExistence type="predicted"/>
<gene>
    <name evidence="2" type="ORF">DP114_05980</name>
</gene>
<organism evidence="2 3">
    <name type="scientific">Brasilonema sennae CENA114</name>
    <dbReference type="NCBI Taxonomy" id="415709"/>
    <lineage>
        <taxon>Bacteria</taxon>
        <taxon>Bacillati</taxon>
        <taxon>Cyanobacteriota</taxon>
        <taxon>Cyanophyceae</taxon>
        <taxon>Nostocales</taxon>
        <taxon>Scytonemataceae</taxon>
        <taxon>Brasilonema</taxon>
        <taxon>Bromeliae group (in: Brasilonema)</taxon>
    </lineage>
</organism>
<protein>
    <submittedName>
        <fullName evidence="2">Uncharacterized protein</fullName>
    </submittedName>
</protein>
<evidence type="ECO:0000313" key="2">
    <source>
        <dbReference type="EMBL" id="QDL07506.1"/>
    </source>
</evidence>
<evidence type="ECO:0000256" key="1">
    <source>
        <dbReference type="SAM" id="Phobius"/>
    </source>
</evidence>
<dbReference type="KEGG" id="bsen:DP114_05980"/>
<keyword evidence="1" id="KW-1133">Transmembrane helix</keyword>
<sequence>MIPTNSKENQLNLLDLRLQKNTKVDAFSYNPQGYKLSLSLKDIQSDNRKSRKTNFLQLSLGQQPLKIVITSGYSLPQLKLQDNPGNPKEIEFLYTPNNEEFKLPITQAVDISVGLPNPSENESEQWFRGKIEVTNMKFYTEDQSGTDIRDNLRTSTILRGEIRMAERELKMQRKQFLMPKPETPGIQLIRSIELPSNSSQDAQVLISDGALKTQTPPKGLEVRFSGEAQKIQVGLDSRFPVASIQAGFLTGKLPSDIVTFLISGLASIIITLLTWLLSNFSK</sequence>
<dbReference type="Proteomes" id="UP000503129">
    <property type="component" value="Chromosome"/>
</dbReference>
<name>A0A856MEX1_9CYAN</name>
<keyword evidence="1" id="KW-0472">Membrane</keyword>
<dbReference type="EMBL" id="CP030118">
    <property type="protein sequence ID" value="QDL07506.1"/>
    <property type="molecule type" value="Genomic_DNA"/>
</dbReference>